<evidence type="ECO:0000256" key="5">
    <source>
        <dbReference type="ARBA" id="ARBA00023088"/>
    </source>
</evidence>
<dbReference type="PROSITE" id="PS50847">
    <property type="entry name" value="GRAM_POS_ANCHORING"/>
    <property type="match status" value="1"/>
</dbReference>
<keyword evidence="6" id="KW-1133">Transmembrane helix</keyword>
<keyword evidence="6" id="KW-0472">Membrane</keyword>
<evidence type="ECO:0000259" key="7">
    <source>
        <dbReference type="PROSITE" id="PS50847"/>
    </source>
</evidence>
<feature type="transmembrane region" description="Helical" evidence="6">
    <location>
        <begin position="1108"/>
        <end position="1127"/>
    </location>
</feature>
<dbReference type="EMBL" id="MF043331">
    <property type="protein sequence ID" value="ASS31137.1"/>
    <property type="molecule type" value="Genomic_DNA"/>
</dbReference>
<keyword evidence="3" id="KW-0964">Secreted</keyword>
<evidence type="ECO:0000256" key="1">
    <source>
        <dbReference type="ARBA" id="ARBA00007257"/>
    </source>
</evidence>
<dbReference type="PANTHER" id="PTHR36108">
    <property type="entry name" value="COLOSSIN-B-RELATED"/>
    <property type="match status" value="1"/>
</dbReference>
<evidence type="ECO:0000313" key="9">
    <source>
        <dbReference type="EMBL" id="ASS31137.1"/>
    </source>
</evidence>
<evidence type="ECO:0000313" key="8">
    <source>
        <dbReference type="EMBL" id="ASS31128.1"/>
    </source>
</evidence>
<dbReference type="InterPro" id="IPR003343">
    <property type="entry name" value="Big_2"/>
</dbReference>
<keyword evidence="6" id="KW-0812">Transmembrane</keyword>
<dbReference type="SMART" id="SM00635">
    <property type="entry name" value="BID_2"/>
    <property type="match status" value="2"/>
</dbReference>
<name>A0A223AB07_9BIFI</name>
<dbReference type="NCBIfam" id="TIGR01167">
    <property type="entry name" value="LPXTG_anchor"/>
    <property type="match status" value="1"/>
</dbReference>
<dbReference type="SUPFAM" id="SSF49373">
    <property type="entry name" value="Invasin/intimin cell-adhesion fragments"/>
    <property type="match status" value="1"/>
</dbReference>
<dbReference type="InterPro" id="IPR013783">
    <property type="entry name" value="Ig-like_fold"/>
</dbReference>
<accession>A0A223AB07</accession>
<feature type="domain" description="Gram-positive cocci surface proteins LPxTG" evidence="7">
    <location>
        <begin position="1098"/>
        <end position="1132"/>
    </location>
</feature>
<dbReference type="Pfam" id="PF02368">
    <property type="entry name" value="Big_2"/>
    <property type="match status" value="1"/>
</dbReference>
<keyword evidence="5" id="KW-0572">Peptidoglycan-anchor</keyword>
<keyword evidence="2" id="KW-0134">Cell wall</keyword>
<dbReference type="InterPro" id="IPR041033">
    <property type="entry name" value="SpaA_PFL_dom_1"/>
</dbReference>
<dbReference type="PANTHER" id="PTHR36108:SF13">
    <property type="entry name" value="COLOSSIN-B-RELATED"/>
    <property type="match status" value="1"/>
</dbReference>
<organism evidence="8">
    <name type="scientific">Bifidobacterium choerinum</name>
    <dbReference type="NCBI Taxonomy" id="35760"/>
    <lineage>
        <taxon>Bacteria</taxon>
        <taxon>Bacillati</taxon>
        <taxon>Actinomycetota</taxon>
        <taxon>Actinomycetes</taxon>
        <taxon>Bifidobacteriales</taxon>
        <taxon>Bifidobacteriaceae</taxon>
        <taxon>Bifidobacterium</taxon>
    </lineage>
</organism>
<dbReference type="Pfam" id="PF17802">
    <property type="entry name" value="SpaA"/>
    <property type="match status" value="4"/>
</dbReference>
<evidence type="ECO:0000256" key="3">
    <source>
        <dbReference type="ARBA" id="ARBA00022525"/>
    </source>
</evidence>
<dbReference type="GO" id="GO:0005975">
    <property type="term" value="P:carbohydrate metabolic process"/>
    <property type="evidence" value="ECO:0007669"/>
    <property type="project" value="UniProtKB-ARBA"/>
</dbReference>
<dbReference type="EMBL" id="MF043322">
    <property type="protein sequence ID" value="ASS31128.1"/>
    <property type="molecule type" value="Genomic_DNA"/>
</dbReference>
<gene>
    <name evidence="8" type="ORF">1516_0298</name>
    <name evidence="9" type="ORF">1531_0263</name>
</gene>
<evidence type="ECO:0000256" key="2">
    <source>
        <dbReference type="ARBA" id="ARBA00022512"/>
    </source>
</evidence>
<sequence length="1132" mass="122921">MTFDANNKEKMIIFDGGQNNQNSTIVFNVNASDLNSKDANGLVFKFQNIKPGASVVVNVKGDQEVEFHNGWRFWWNGTEIGNGYYRGASEAEKKGYDQASQAILWNFQNTPKLTIRGGVLKNGQALRWANTGGSSTDVAAVVDDDPAAAMIGSILVPRGSFEDHVTTNGRVWVGLDFMMYNPTKAVDFPAGIGEGASSSVIDMDQERHNFPWKGSLRSECSAIAWNKTDESGNLLGGSTWGVYKSVQDAIKEENALYPAVKDNDIPSGDWNPKDGEFRVGSLQPNARYYIKEMTAPEGYVKSDLIYVIKTTEKGSVSNKDIIAVYNTDGTANTDSNSWKLTDVVGGESGTKGIANTRKGGSVQWGKYADGDNSHKGLAGSEWTLTKTGEGGWSQLITDNTKAVESVSLYKDNQAVGESMTVTEGETFNLTAKVMPEDATQDVNWSSSDPDAVEVQDGHITVRHTPTNGQTVVITATTVDTNASGDRIEAHVTLTIQETALQELTLQYNGQTAPSEISATVGNKLTLTATATPATLNNSITWESTDTSVATVDRGVVTPLKAGETTIWAKCKSDRSKWKSVVIKVNEAVDPNATVIYFNPKSTVSYSGTPYIYYGVDGSSWISEPVQMTPYCGDWYAYTISLDKKKVSFYFTKSTDKTSRLYTATNNTNFAVGPNVSSAVVVNYETITTGGKPTCPTSRAAAAPQATAVQNTTVSVEEADAAASLQVFRRARLQARGTTAEQPTYKDSNSAVGQFTILNLPAGTYTLKETTAPDGYYLNPTEYTFTIDDTGKVTWTGGRTPSLVGDMGWIADVPTEFSWDKIDAGYEGNESENGPLVGTKWRLEKFKAAATEGGDGVYETNIAEIEDCNTELATDCVGNDQDPTGGSFTLKKLTAGKYRLVETYAPTGYEVPENVYYYFELDAQAPDTAVTWNKGTLDTWDKQTGSFTGTSEKSVNGNVVPNYRETGSVNWSKVNSENANQFLRGSEWKVRFKAEGAENFSEWYQVLDCATTPAQCAVPGKPDNQPTWTYDHHPSAGVFQMQNLQWGDYELVETKAPDGFYPSDKTYTFTVSKDNVEKNIAIQGAENGNKIPNTPGFELPETGGEGNTLIVLVGFALTAISMLGYAIATRKRV</sequence>
<reference evidence="8" key="1">
    <citation type="submission" date="2017-05" db="EMBL/GenBank/DDBJ databases">
        <title>The fimbriome of the genus Bifidobacterium.</title>
        <authorList>
            <person name="Lugli G.A."/>
            <person name="Milani C."/>
            <person name="Mancino W."/>
        </authorList>
    </citation>
    <scope>NUCLEOTIDE SEQUENCE</scope>
    <source>
        <strain evidence="8">1516</strain>
        <strain evidence="9">1531</strain>
    </source>
</reference>
<protein>
    <submittedName>
        <fullName evidence="8">Fimbrial subunit FimB</fullName>
    </submittedName>
</protein>
<dbReference type="InterPro" id="IPR019931">
    <property type="entry name" value="LPXTG_anchor"/>
</dbReference>
<evidence type="ECO:0000256" key="4">
    <source>
        <dbReference type="ARBA" id="ARBA00022729"/>
    </source>
</evidence>
<dbReference type="Gene3D" id="2.60.40.10">
    <property type="entry name" value="Immunoglobulins"/>
    <property type="match status" value="4"/>
</dbReference>
<keyword evidence="4" id="KW-0732">Signal</keyword>
<comment type="similarity">
    <text evidence="1">Belongs to the serine-aspartate repeat-containing protein (SDr) family.</text>
</comment>
<dbReference type="AlphaFoldDB" id="A0A223AB07"/>
<proteinExistence type="inferred from homology"/>
<dbReference type="Gene3D" id="2.60.40.1080">
    <property type="match status" value="2"/>
</dbReference>
<evidence type="ECO:0000256" key="6">
    <source>
        <dbReference type="SAM" id="Phobius"/>
    </source>
</evidence>
<dbReference type="InterPro" id="IPR008964">
    <property type="entry name" value="Invasin/intimin_cell_adhesion"/>
</dbReference>